<dbReference type="PROSITE" id="PS51379">
    <property type="entry name" value="4FE4S_FER_2"/>
    <property type="match status" value="1"/>
</dbReference>
<gene>
    <name evidence="2" type="ORF">CSC2_16180</name>
</gene>
<dbReference type="PANTHER" id="PTHR42827">
    <property type="entry name" value="IRON-SULFUR CLUSTER-BINDING PROTEIN-RELATED"/>
    <property type="match status" value="1"/>
</dbReference>
<evidence type="ECO:0000313" key="2">
    <source>
        <dbReference type="EMBL" id="GFZ31092.1"/>
    </source>
</evidence>
<dbReference type="PANTHER" id="PTHR42827:SF1">
    <property type="entry name" value="IRON-SULFUR CLUSTER-BINDING PROTEIN"/>
    <property type="match status" value="1"/>
</dbReference>
<sequence length="267" mass="30493">MKEVIKNKITNYILSSEDNWNIETDDRIFDEPIIKFASADDPLFEQYKTIIGEEHFTPREIYEKAFGEDSYHGGTVIGIVLPINEKIRMANRKEKQWASKEWSHIPDFDMKELYKYIISMLSEMGYKTIVPEDSEWFKKLISDKVGPSSNWSVRHAAYAAGLGTFSLNDGFISEKGTAIRLLSVLTELKLEPDVREATNHLENCVYFNKGICGACIKRCPANALSKNGHDKIKCYQRAYVEAPNKIGVSQCSLCQTNVPCEYKNPIR</sequence>
<reference evidence="2 3" key="1">
    <citation type="journal article" date="2021" name="Int. J. Syst. Evol. Microbiol.">
        <title>Clostridium zeae sp. nov., isolated from corn silage.</title>
        <authorList>
            <person name="Kobayashi H."/>
            <person name="Tanizawa Y."/>
            <person name="Yagura M."/>
            <person name="Sakamoto M."/>
            <person name="Ohkuma M."/>
            <person name="Tohno M."/>
        </authorList>
    </citation>
    <scope>NUCLEOTIDE SEQUENCE [LARGE SCALE GENOMIC DNA]</scope>
    <source>
        <strain evidence="2 3">CSC2</strain>
    </source>
</reference>
<feature type="domain" description="4Fe-4S ferredoxin-type" evidence="1">
    <location>
        <begin position="194"/>
        <end position="229"/>
    </location>
</feature>
<organism evidence="2 3">
    <name type="scientific">Clostridium zeae</name>
    <dbReference type="NCBI Taxonomy" id="2759022"/>
    <lineage>
        <taxon>Bacteria</taxon>
        <taxon>Bacillati</taxon>
        <taxon>Bacillota</taxon>
        <taxon>Clostridia</taxon>
        <taxon>Eubacteriales</taxon>
        <taxon>Clostridiaceae</taxon>
        <taxon>Clostridium</taxon>
    </lineage>
</organism>
<comment type="caution">
    <text evidence="2">The sequence shown here is derived from an EMBL/GenBank/DDBJ whole genome shotgun (WGS) entry which is preliminary data.</text>
</comment>
<protein>
    <submittedName>
        <fullName evidence="2">(Fe-S)-binding protein</fullName>
    </submittedName>
</protein>
<proteinExistence type="predicted"/>
<dbReference type="RefSeq" id="WP_206869197.1">
    <property type="nucleotide sequence ID" value="NZ_BMBA01000001.1"/>
</dbReference>
<evidence type="ECO:0000259" key="1">
    <source>
        <dbReference type="PROSITE" id="PS51379"/>
    </source>
</evidence>
<name>A0ABQ1E8I0_9CLOT</name>
<accession>A0ABQ1E8I0</accession>
<dbReference type="EMBL" id="BMBA01000001">
    <property type="protein sequence ID" value="GFZ31092.1"/>
    <property type="molecule type" value="Genomic_DNA"/>
</dbReference>
<dbReference type="Proteomes" id="UP000663802">
    <property type="component" value="Unassembled WGS sequence"/>
</dbReference>
<evidence type="ECO:0000313" key="3">
    <source>
        <dbReference type="Proteomes" id="UP000663802"/>
    </source>
</evidence>
<keyword evidence="3" id="KW-1185">Reference proteome</keyword>
<dbReference type="InterPro" id="IPR017896">
    <property type="entry name" value="4Fe4S_Fe-S-bd"/>
</dbReference>